<evidence type="ECO:0000256" key="6">
    <source>
        <dbReference type="ARBA" id="ARBA00022839"/>
    </source>
</evidence>
<dbReference type="InterPro" id="IPR011805">
    <property type="entry name" value="RNase_R"/>
</dbReference>
<dbReference type="Pfam" id="PF17876">
    <property type="entry name" value="CSD2"/>
    <property type="match status" value="1"/>
</dbReference>
<evidence type="ECO:0000313" key="10">
    <source>
        <dbReference type="EMBL" id="PWG80423.1"/>
    </source>
</evidence>
<dbReference type="HAMAP" id="MF_01895">
    <property type="entry name" value="RNase_R"/>
    <property type="match status" value="1"/>
</dbReference>
<organism evidence="10 11">
    <name type="scientific">Pararcticibacter amylolyticus</name>
    <dbReference type="NCBI Taxonomy" id="2173175"/>
    <lineage>
        <taxon>Bacteria</taxon>
        <taxon>Pseudomonadati</taxon>
        <taxon>Bacteroidota</taxon>
        <taxon>Sphingobacteriia</taxon>
        <taxon>Sphingobacteriales</taxon>
        <taxon>Sphingobacteriaceae</taxon>
        <taxon>Pararcticibacter</taxon>
    </lineage>
</organism>
<dbReference type="InterPro" id="IPR022966">
    <property type="entry name" value="RNase_II/R_CS"/>
</dbReference>
<comment type="caution">
    <text evidence="10">The sequence shown here is derived from an EMBL/GenBank/DDBJ whole genome shotgun (WGS) entry which is preliminary data.</text>
</comment>
<dbReference type="Proteomes" id="UP000245647">
    <property type="component" value="Unassembled WGS sequence"/>
</dbReference>
<accession>A0A2U2PGB7</accession>
<sequence length="720" mass="82155">MTKRKSGHILIVFNQLISDIFERSGNTPLNYKQIAAKLNLNDPESKETILHVLQDESKKGLFKEVERGKFQLKDLKTLLTGTVSLTSDGSAFIVPDDEFEEDIYVAPRKLRTALNGDKVKVYVFAKSKGRRKEGEVIEIIKRAKMEFTGIIKVSEKFAFFIPDDRKMLHDIFIPLEELNGAKHGEKAIAKITDWPEGAKNPIGTISRVLGVQGENNTEMNAILAEYGFPLQFPDEVEQEANAIPEVISEDEIGKRRDLRNVLTFTIDPADAKDFDDAISFRHLENGNYEVGVHIADVSHYVSPGTPLDKEAFDRGTSVYLVDRVIPMLPERLSNGVCSLRPKEDKLCFSAVFELDKDANIAEQWFGKTIIHSDRRFSYEEAQEVIEGNSHELKSEIDILNQLAYKLRERKFKQGAISFETTEVKFKLDEAGKPVGVYVKERKDAHKLIEDFMLLANRKVAEFVAKKGRGKKKLTFVYRSHDAPNQETLLGFAQFAARFGYKINTKSDKEIARSLNFLMEDVEGKKEQNVLTHLAIRSMAKAIYTTKKSSHYGLAFDYYTHFTSPIRRYPDVMAHRLLELYLEGGKSVNEEEYEKICLHASQMEKKAADAERASVKYKQAEYLEENIGREYDGIISGVTEWGMYVEIVENKCEGMVRLRDITDDFYVLDEKNYCIIGQRKKKIYQLGDEVRILVKKVDLGKRQIDFTLVSSPRPSNNPNGN</sequence>
<comment type="similarity">
    <text evidence="8">Belongs to the RNR ribonuclease family. RNase R subfamily.</text>
</comment>
<dbReference type="EMBL" id="QEAS01000009">
    <property type="protein sequence ID" value="PWG80423.1"/>
    <property type="molecule type" value="Genomic_DNA"/>
</dbReference>
<dbReference type="GO" id="GO:0006402">
    <property type="term" value="P:mRNA catabolic process"/>
    <property type="evidence" value="ECO:0007669"/>
    <property type="project" value="TreeGrafter"/>
</dbReference>
<dbReference type="InterPro" id="IPR040476">
    <property type="entry name" value="CSD2"/>
</dbReference>
<dbReference type="AlphaFoldDB" id="A0A2U2PGB7"/>
<dbReference type="InterPro" id="IPR001900">
    <property type="entry name" value="RNase_II/R"/>
</dbReference>
<dbReference type="EC" id="3.1.13.1" evidence="8"/>
<proteinExistence type="inferred from homology"/>
<name>A0A2U2PGB7_9SPHI</name>
<evidence type="ECO:0000256" key="8">
    <source>
        <dbReference type="HAMAP-Rule" id="MF_01895"/>
    </source>
</evidence>
<dbReference type="PROSITE" id="PS50126">
    <property type="entry name" value="S1"/>
    <property type="match status" value="1"/>
</dbReference>
<evidence type="ECO:0000256" key="2">
    <source>
        <dbReference type="ARBA" id="ARBA00004496"/>
    </source>
</evidence>
<dbReference type="SMART" id="SM00357">
    <property type="entry name" value="CSP"/>
    <property type="match status" value="2"/>
</dbReference>
<gene>
    <name evidence="8 10" type="primary">rnr</name>
    <name evidence="10" type="ORF">DDR33_12525</name>
</gene>
<evidence type="ECO:0000256" key="1">
    <source>
        <dbReference type="ARBA" id="ARBA00001849"/>
    </source>
</evidence>
<evidence type="ECO:0000256" key="4">
    <source>
        <dbReference type="ARBA" id="ARBA00022722"/>
    </source>
</evidence>
<keyword evidence="3 8" id="KW-0963">Cytoplasm</keyword>
<dbReference type="InterPro" id="IPR003029">
    <property type="entry name" value="S1_domain"/>
</dbReference>
<dbReference type="Pfam" id="PF00575">
    <property type="entry name" value="S1"/>
    <property type="match status" value="1"/>
</dbReference>
<dbReference type="Pfam" id="PF00773">
    <property type="entry name" value="RNB"/>
    <property type="match status" value="1"/>
</dbReference>
<evidence type="ECO:0000256" key="7">
    <source>
        <dbReference type="ARBA" id="ARBA00022884"/>
    </source>
</evidence>
<dbReference type="InterPro" id="IPR011129">
    <property type="entry name" value="CSD"/>
</dbReference>
<dbReference type="InterPro" id="IPR050180">
    <property type="entry name" value="RNR_Ribonuclease"/>
</dbReference>
<reference evidence="10 11" key="1">
    <citation type="submission" date="2018-04" db="EMBL/GenBank/DDBJ databases">
        <title>Pedobacter chongqingensis sp. nov., isolated from a rottenly hemp rope.</title>
        <authorList>
            <person name="Cai Y."/>
        </authorList>
    </citation>
    <scope>NUCLEOTIDE SEQUENCE [LARGE SCALE GENOMIC DNA]</scope>
    <source>
        <strain evidence="10 11">FJ4-8</strain>
    </source>
</reference>
<comment type="catalytic activity">
    <reaction evidence="1 8">
        <text>Exonucleolytic cleavage in the 3'- to 5'-direction to yield nucleoside 5'-phosphates.</text>
        <dbReference type="EC" id="3.1.13.1"/>
    </reaction>
</comment>
<dbReference type="InterPro" id="IPR004476">
    <property type="entry name" value="RNase_II/RNase_R"/>
</dbReference>
<protein>
    <recommendedName>
        <fullName evidence="8">Ribonuclease R</fullName>
        <shortName evidence="8">RNase R</shortName>
        <ecNumber evidence="8">3.1.13.1</ecNumber>
    </recommendedName>
</protein>
<dbReference type="GO" id="GO:0005829">
    <property type="term" value="C:cytosol"/>
    <property type="evidence" value="ECO:0007669"/>
    <property type="project" value="TreeGrafter"/>
</dbReference>
<dbReference type="Pfam" id="PF08206">
    <property type="entry name" value="OB_RNB"/>
    <property type="match status" value="1"/>
</dbReference>
<evidence type="ECO:0000256" key="3">
    <source>
        <dbReference type="ARBA" id="ARBA00022490"/>
    </source>
</evidence>
<dbReference type="InterPro" id="IPR012340">
    <property type="entry name" value="NA-bd_OB-fold"/>
</dbReference>
<dbReference type="SMART" id="SM00316">
    <property type="entry name" value="S1"/>
    <property type="match status" value="1"/>
</dbReference>
<dbReference type="NCBIfam" id="TIGR02063">
    <property type="entry name" value="RNase_R"/>
    <property type="match status" value="1"/>
</dbReference>
<dbReference type="PANTHER" id="PTHR23355:SF9">
    <property type="entry name" value="DIS3-LIKE EXONUCLEASE 2"/>
    <property type="match status" value="1"/>
</dbReference>
<dbReference type="SUPFAM" id="SSF50249">
    <property type="entry name" value="Nucleic acid-binding proteins"/>
    <property type="match status" value="4"/>
</dbReference>
<keyword evidence="11" id="KW-1185">Reference proteome</keyword>
<dbReference type="GO" id="GO:0008859">
    <property type="term" value="F:exoribonuclease II activity"/>
    <property type="evidence" value="ECO:0007669"/>
    <property type="project" value="UniProtKB-UniRule"/>
</dbReference>
<evidence type="ECO:0000259" key="9">
    <source>
        <dbReference type="PROSITE" id="PS50126"/>
    </source>
</evidence>
<comment type="function">
    <text evidence="8">3'-5' exoribonuclease that releases 5'-nucleoside monophosphates and is involved in maturation of structured RNAs.</text>
</comment>
<keyword evidence="7 8" id="KW-0694">RNA-binding</keyword>
<dbReference type="OrthoDB" id="9764149at2"/>
<dbReference type="Gene3D" id="2.40.50.140">
    <property type="entry name" value="Nucleic acid-binding proteins"/>
    <property type="match status" value="3"/>
</dbReference>
<comment type="subcellular location">
    <subcellularLocation>
        <location evidence="2 8">Cytoplasm</location>
    </subcellularLocation>
</comment>
<dbReference type="GO" id="GO:0003723">
    <property type="term" value="F:RNA binding"/>
    <property type="evidence" value="ECO:0007669"/>
    <property type="project" value="UniProtKB-UniRule"/>
</dbReference>
<dbReference type="NCBIfam" id="TIGR00358">
    <property type="entry name" value="3_prime_RNase"/>
    <property type="match status" value="1"/>
</dbReference>
<dbReference type="InterPro" id="IPR013223">
    <property type="entry name" value="RNase_B_OB_dom"/>
</dbReference>
<dbReference type="RefSeq" id="WP_109416130.1">
    <property type="nucleotide sequence ID" value="NZ_QEAS01000009.1"/>
</dbReference>
<keyword evidence="4 8" id="KW-0540">Nuclease</keyword>
<feature type="domain" description="S1 motif" evidence="9">
    <location>
        <begin position="627"/>
        <end position="708"/>
    </location>
</feature>
<dbReference type="SMART" id="SM00955">
    <property type="entry name" value="RNB"/>
    <property type="match status" value="1"/>
</dbReference>
<dbReference type="PROSITE" id="PS01175">
    <property type="entry name" value="RIBONUCLEASE_II"/>
    <property type="match status" value="1"/>
</dbReference>
<evidence type="ECO:0000313" key="11">
    <source>
        <dbReference type="Proteomes" id="UP000245647"/>
    </source>
</evidence>
<keyword evidence="5 8" id="KW-0378">Hydrolase</keyword>
<dbReference type="PANTHER" id="PTHR23355">
    <property type="entry name" value="RIBONUCLEASE"/>
    <property type="match status" value="1"/>
</dbReference>
<dbReference type="CDD" id="cd04471">
    <property type="entry name" value="S1_RNase_R"/>
    <property type="match status" value="1"/>
</dbReference>
<keyword evidence="6 8" id="KW-0269">Exonuclease</keyword>
<evidence type="ECO:0000256" key="5">
    <source>
        <dbReference type="ARBA" id="ARBA00022801"/>
    </source>
</evidence>